<evidence type="ECO:0000256" key="1">
    <source>
        <dbReference type="ARBA" id="ARBA00004141"/>
    </source>
</evidence>
<evidence type="ECO:0000313" key="7">
    <source>
        <dbReference type="Proteomes" id="UP000624419"/>
    </source>
</evidence>
<evidence type="ECO:0000256" key="4">
    <source>
        <dbReference type="ARBA" id="ARBA00023136"/>
    </source>
</evidence>
<organism evidence="6 7">
    <name type="scientific">Salinimonas profundi</name>
    <dbReference type="NCBI Taxonomy" id="2729140"/>
    <lineage>
        <taxon>Bacteria</taxon>
        <taxon>Pseudomonadati</taxon>
        <taxon>Pseudomonadota</taxon>
        <taxon>Gammaproteobacteria</taxon>
        <taxon>Alteromonadales</taxon>
        <taxon>Alteromonadaceae</taxon>
        <taxon>Alteromonas/Salinimonas group</taxon>
        <taxon>Salinimonas</taxon>
    </lineage>
</organism>
<name>A0ABR8LRK0_9ALTE</name>
<dbReference type="Proteomes" id="UP000624419">
    <property type="component" value="Unassembled WGS sequence"/>
</dbReference>
<comment type="subcellular location">
    <subcellularLocation>
        <location evidence="1">Membrane</location>
        <topology evidence="1">Multi-pass membrane protein</topology>
    </subcellularLocation>
</comment>
<evidence type="ECO:0000256" key="3">
    <source>
        <dbReference type="ARBA" id="ARBA00022989"/>
    </source>
</evidence>
<protein>
    <submittedName>
        <fullName evidence="6">Acyltransferase</fullName>
    </submittedName>
</protein>
<accession>A0ABR8LRK0</accession>
<keyword evidence="4 5" id="KW-0472">Membrane</keyword>
<dbReference type="RefSeq" id="WP_191025928.1">
    <property type="nucleotide sequence ID" value="NZ_JABBXD010000008.1"/>
</dbReference>
<evidence type="ECO:0000313" key="6">
    <source>
        <dbReference type="EMBL" id="MBD3586729.1"/>
    </source>
</evidence>
<proteinExistence type="predicted"/>
<feature type="transmembrane region" description="Helical" evidence="5">
    <location>
        <begin position="128"/>
        <end position="149"/>
    </location>
</feature>
<dbReference type="Pfam" id="PF03062">
    <property type="entry name" value="MBOAT"/>
    <property type="match status" value="1"/>
</dbReference>
<comment type="caution">
    <text evidence="6">The sequence shown here is derived from an EMBL/GenBank/DDBJ whole genome shotgun (WGS) entry which is preliminary data.</text>
</comment>
<keyword evidence="3 5" id="KW-1133">Transmembrane helix</keyword>
<keyword evidence="2 5" id="KW-0812">Transmembrane</keyword>
<gene>
    <name evidence="6" type="ORF">HHX48_13355</name>
</gene>
<feature type="transmembrane region" description="Helical" evidence="5">
    <location>
        <begin position="98"/>
        <end position="116"/>
    </location>
</feature>
<keyword evidence="7" id="KW-1185">Reference proteome</keyword>
<dbReference type="GO" id="GO:0016746">
    <property type="term" value="F:acyltransferase activity"/>
    <property type="evidence" value="ECO:0007669"/>
    <property type="project" value="UniProtKB-KW"/>
</dbReference>
<sequence>MAKTRPVQHVTLRQYVKRRTGVALGASGSMRNMLRRSLGAPTFSGFWQHWNPVWGYYLSRYIAGPVGNITGASLATIVTFAVSGALHDLAVSAVKTKIIVFFTPWFVFMGMMVVITSQKGISLRRQRWGIRALFNLGLIIAGFAMAQVVENQLQLHAWYG</sequence>
<reference evidence="6 7" key="1">
    <citation type="submission" date="2020-04" db="EMBL/GenBank/DDBJ databases">
        <title>Salinimonas sp. HHU 13199.</title>
        <authorList>
            <person name="Cui X."/>
            <person name="Zhang D."/>
        </authorList>
    </citation>
    <scope>NUCLEOTIDE SEQUENCE [LARGE SCALE GENOMIC DNA]</scope>
    <source>
        <strain evidence="6 7">HHU 13199</strain>
    </source>
</reference>
<evidence type="ECO:0000256" key="2">
    <source>
        <dbReference type="ARBA" id="ARBA00022692"/>
    </source>
</evidence>
<keyword evidence="6" id="KW-0012">Acyltransferase</keyword>
<feature type="transmembrane region" description="Helical" evidence="5">
    <location>
        <begin position="66"/>
        <end position="86"/>
    </location>
</feature>
<dbReference type="EMBL" id="JABBXD010000008">
    <property type="protein sequence ID" value="MBD3586729.1"/>
    <property type="molecule type" value="Genomic_DNA"/>
</dbReference>
<keyword evidence="6" id="KW-0808">Transferase</keyword>
<evidence type="ECO:0000256" key="5">
    <source>
        <dbReference type="SAM" id="Phobius"/>
    </source>
</evidence>
<dbReference type="InterPro" id="IPR004299">
    <property type="entry name" value="MBOAT_fam"/>
</dbReference>